<evidence type="ECO:0000313" key="3">
    <source>
        <dbReference type="Proteomes" id="UP001469553"/>
    </source>
</evidence>
<gene>
    <name evidence="2" type="ORF">AMECASPLE_034861</name>
</gene>
<evidence type="ECO:0000256" key="1">
    <source>
        <dbReference type="SAM" id="Phobius"/>
    </source>
</evidence>
<keyword evidence="1" id="KW-0472">Membrane</keyword>
<accession>A0ABV0Z663</accession>
<proteinExistence type="predicted"/>
<feature type="transmembrane region" description="Helical" evidence="1">
    <location>
        <begin position="85"/>
        <end position="103"/>
    </location>
</feature>
<name>A0ABV0Z663_9TELE</name>
<protein>
    <submittedName>
        <fullName evidence="2">Uncharacterized protein</fullName>
    </submittedName>
</protein>
<organism evidence="2 3">
    <name type="scientific">Ameca splendens</name>
    <dbReference type="NCBI Taxonomy" id="208324"/>
    <lineage>
        <taxon>Eukaryota</taxon>
        <taxon>Metazoa</taxon>
        <taxon>Chordata</taxon>
        <taxon>Craniata</taxon>
        <taxon>Vertebrata</taxon>
        <taxon>Euteleostomi</taxon>
        <taxon>Actinopterygii</taxon>
        <taxon>Neopterygii</taxon>
        <taxon>Teleostei</taxon>
        <taxon>Neoteleostei</taxon>
        <taxon>Acanthomorphata</taxon>
        <taxon>Ovalentaria</taxon>
        <taxon>Atherinomorphae</taxon>
        <taxon>Cyprinodontiformes</taxon>
        <taxon>Goodeidae</taxon>
        <taxon>Ameca</taxon>
    </lineage>
</organism>
<reference evidence="2 3" key="1">
    <citation type="submission" date="2021-06" db="EMBL/GenBank/DDBJ databases">
        <authorList>
            <person name="Palmer J.M."/>
        </authorList>
    </citation>
    <scope>NUCLEOTIDE SEQUENCE [LARGE SCALE GENOMIC DNA]</scope>
    <source>
        <strain evidence="2 3">AS_MEX2019</strain>
        <tissue evidence="2">Muscle</tissue>
    </source>
</reference>
<sequence>MLRAVRLAFNAALCDALSAERGDALHTNRATYGAARFFGQDAQSLTLSLRKRNTINQIIGRFERLPFDSHAFLERICLFFKELRAKLSLHGIFGFSAVIFFWLRDIKKIPLSLFSYLSLSV</sequence>
<keyword evidence="1" id="KW-0812">Transmembrane</keyword>
<keyword evidence="1" id="KW-1133">Transmembrane helix</keyword>
<keyword evidence="3" id="KW-1185">Reference proteome</keyword>
<dbReference type="EMBL" id="JAHRIP010052059">
    <property type="protein sequence ID" value="MEQ2301342.1"/>
    <property type="molecule type" value="Genomic_DNA"/>
</dbReference>
<evidence type="ECO:0000313" key="2">
    <source>
        <dbReference type="EMBL" id="MEQ2301342.1"/>
    </source>
</evidence>
<dbReference type="Proteomes" id="UP001469553">
    <property type="component" value="Unassembled WGS sequence"/>
</dbReference>
<comment type="caution">
    <text evidence="2">The sequence shown here is derived from an EMBL/GenBank/DDBJ whole genome shotgun (WGS) entry which is preliminary data.</text>
</comment>